<protein>
    <submittedName>
        <fullName evidence="1">Uncharacterized protein</fullName>
    </submittedName>
</protein>
<comment type="caution">
    <text evidence="1">The sequence shown here is derived from an EMBL/GenBank/DDBJ whole genome shotgun (WGS) entry which is preliminary data.</text>
</comment>
<evidence type="ECO:0000313" key="2">
    <source>
        <dbReference type="Proteomes" id="UP000838100"/>
    </source>
</evidence>
<dbReference type="RefSeq" id="WP_237444670.1">
    <property type="nucleotide sequence ID" value="NZ_CAKLPX010000002.1"/>
</dbReference>
<organism evidence="1 2">
    <name type="scientific">Sinobacterium norvegicum</name>
    <dbReference type="NCBI Taxonomy" id="1641715"/>
    <lineage>
        <taxon>Bacteria</taxon>
        <taxon>Pseudomonadati</taxon>
        <taxon>Pseudomonadota</taxon>
        <taxon>Gammaproteobacteria</taxon>
        <taxon>Cellvibrionales</taxon>
        <taxon>Spongiibacteraceae</taxon>
        <taxon>Sinobacterium</taxon>
    </lineage>
</organism>
<reference evidence="1" key="1">
    <citation type="submission" date="2021-12" db="EMBL/GenBank/DDBJ databases">
        <authorList>
            <person name="Rodrigo-Torres L."/>
            <person name="Arahal R. D."/>
            <person name="Lucena T."/>
        </authorList>
    </citation>
    <scope>NUCLEOTIDE SEQUENCE</scope>
    <source>
        <strain evidence="1">CECT 8267</strain>
    </source>
</reference>
<keyword evidence="2" id="KW-1185">Reference proteome</keyword>
<proteinExistence type="predicted"/>
<name>A0ABM9AGU4_9GAMM</name>
<dbReference type="Proteomes" id="UP000838100">
    <property type="component" value="Unassembled WGS sequence"/>
</dbReference>
<evidence type="ECO:0000313" key="1">
    <source>
        <dbReference type="EMBL" id="CAH0991971.1"/>
    </source>
</evidence>
<dbReference type="EMBL" id="CAKLPX010000002">
    <property type="protein sequence ID" value="CAH0991971.1"/>
    <property type="molecule type" value="Genomic_DNA"/>
</dbReference>
<sequence>MPDCLGLGLLQQRIGAAIGDKDGQSTGNNDQLWQANIAAGHPAGSLLKDTALVFNEATIKTDQMAIQC</sequence>
<accession>A0ABM9AGU4</accession>
<gene>
    <name evidence="1" type="ORF">SIN8267_02086</name>
</gene>